<gene>
    <name evidence="1" type="ORF">A7U60_g1244</name>
</gene>
<keyword evidence="2" id="KW-1185">Reference proteome</keyword>
<dbReference type="CDD" id="cd00030">
    <property type="entry name" value="C2"/>
    <property type="match status" value="1"/>
</dbReference>
<proteinExistence type="predicted"/>
<dbReference type="OrthoDB" id="538223at2759"/>
<organism evidence="1 2">
    <name type="scientific">Sanghuangporus baumii</name>
    <name type="common">Phellinus baumii</name>
    <dbReference type="NCBI Taxonomy" id="108892"/>
    <lineage>
        <taxon>Eukaryota</taxon>
        <taxon>Fungi</taxon>
        <taxon>Dikarya</taxon>
        <taxon>Basidiomycota</taxon>
        <taxon>Agaricomycotina</taxon>
        <taxon>Agaricomycetes</taxon>
        <taxon>Hymenochaetales</taxon>
        <taxon>Hymenochaetaceae</taxon>
        <taxon>Sanghuangporus</taxon>
    </lineage>
</organism>
<evidence type="ECO:0000313" key="1">
    <source>
        <dbReference type="EMBL" id="OCB91509.1"/>
    </source>
</evidence>
<dbReference type="InterPro" id="IPR035892">
    <property type="entry name" value="C2_domain_sf"/>
</dbReference>
<comment type="caution">
    <text evidence="1">The sequence shown here is derived from an EMBL/GenBank/DDBJ whole genome shotgun (WGS) entry which is preliminary data.</text>
</comment>
<sequence>MSANYRLRIIRVEDLTWENTSHGQVPDLFVKVKFGDDEKKTQPVVISPSPTWDASFPLKCANGETAPSLTPTGTSSIASAGRIVLYLVVIDTMTSADISLEAASGDIRRRNIIHSERASDITRSIRDHAPEMSSQRHLYEAHGSGLYLAVEKVFKTDKKVIDLVRRMVKAFDFVRDVQTLQDKSDSLQQTIAGLLKQTIECCLFVSQYSRRSFLGRMFDVSSDERVDEFERSLAGFKQQIESGVILHTAIVSMRVPEGINDVCRYDAFDRPLCLPETRVEIRSEIVEWVFQDSKQNILWLHGVAGSGHCQSDHREAFWEYVKTRRVPILPERKSDPSSVIRTIAYKFALLDSSIGSSILSEAENDKGVDSALAEDQFRKLLLQPLYAAAAAVSSPVHVSNAFSQDFRGSRSSLVLCFRRHMTRVPEVMQAYAHLGLKG</sequence>
<accession>A0A9Q5I4H4</accession>
<protein>
    <submittedName>
        <fullName evidence="1">WD40 repeat-like protein</fullName>
    </submittedName>
</protein>
<reference evidence="1" key="1">
    <citation type="submission" date="2016-06" db="EMBL/GenBank/DDBJ databases">
        <title>Draft Genome sequence of the fungus Inonotus baumii.</title>
        <authorList>
            <person name="Zhu H."/>
            <person name="Lin W."/>
        </authorList>
    </citation>
    <scope>NUCLEOTIDE SEQUENCE</scope>
    <source>
        <strain evidence="1">821</strain>
    </source>
</reference>
<evidence type="ECO:0000313" key="2">
    <source>
        <dbReference type="Proteomes" id="UP000757232"/>
    </source>
</evidence>
<dbReference type="EMBL" id="LNZH02000084">
    <property type="protein sequence ID" value="OCB91509.1"/>
    <property type="molecule type" value="Genomic_DNA"/>
</dbReference>
<dbReference type="Gene3D" id="2.60.40.150">
    <property type="entry name" value="C2 domain"/>
    <property type="match status" value="1"/>
</dbReference>
<dbReference type="SUPFAM" id="SSF49562">
    <property type="entry name" value="C2 domain (Calcium/lipid-binding domain, CaLB)"/>
    <property type="match status" value="1"/>
</dbReference>
<dbReference type="Proteomes" id="UP000757232">
    <property type="component" value="Unassembled WGS sequence"/>
</dbReference>
<dbReference type="AlphaFoldDB" id="A0A9Q5I4H4"/>
<name>A0A9Q5I4H4_SANBA</name>